<dbReference type="Pfam" id="PF01740">
    <property type="entry name" value="STAS"/>
    <property type="match status" value="1"/>
</dbReference>
<dbReference type="eggNOG" id="COG2148">
    <property type="taxonomic scope" value="Bacteria"/>
</dbReference>
<dbReference type="Gene3D" id="3.30.750.24">
    <property type="entry name" value="STAS domain"/>
    <property type="match status" value="1"/>
</dbReference>
<dbReference type="SUPFAM" id="SSF52091">
    <property type="entry name" value="SpoIIaa-like"/>
    <property type="match status" value="1"/>
</dbReference>
<dbReference type="PROSITE" id="PS50801">
    <property type="entry name" value="STAS"/>
    <property type="match status" value="1"/>
</dbReference>
<dbReference type="eggNOG" id="COG1366">
    <property type="taxonomic scope" value="Bacteria"/>
</dbReference>
<keyword evidence="2" id="KW-0812">Transmembrane</keyword>
<dbReference type="PANTHER" id="PTHR30576:SF10">
    <property type="entry name" value="SLL5057 PROTEIN"/>
    <property type="match status" value="1"/>
</dbReference>
<dbReference type="EC" id="2.7.8.6" evidence="4"/>
<evidence type="ECO:0000313" key="4">
    <source>
        <dbReference type="EMBL" id="ADN12927.1"/>
    </source>
</evidence>
<keyword evidence="2" id="KW-0472">Membrane</keyword>
<dbReference type="Proteomes" id="UP000008206">
    <property type="component" value="Chromosome"/>
</dbReference>
<keyword evidence="2" id="KW-1133">Transmembrane helix</keyword>
<dbReference type="STRING" id="497965.Cyan7822_0913"/>
<dbReference type="CDD" id="cd07042">
    <property type="entry name" value="STAS_SulP_like_sulfate_transporter"/>
    <property type="match status" value="1"/>
</dbReference>
<feature type="transmembrane region" description="Helical" evidence="2">
    <location>
        <begin position="141"/>
        <end position="164"/>
    </location>
</feature>
<dbReference type="RefSeq" id="WP_013321037.1">
    <property type="nucleotide sequence ID" value="NC_014501.1"/>
</dbReference>
<dbReference type="AlphaFoldDB" id="E0UD47"/>
<dbReference type="HOGENOM" id="CLU_024920_0_0_3"/>
<dbReference type="PANTHER" id="PTHR30576">
    <property type="entry name" value="COLANIC BIOSYNTHESIS UDP-GLUCOSE LIPID CARRIER TRANSFERASE"/>
    <property type="match status" value="1"/>
</dbReference>
<dbReference type="InterPro" id="IPR036513">
    <property type="entry name" value="STAS_dom_sf"/>
</dbReference>
<sequence>MQNQYPCQSCHPKKCSFVQKSYLLQVPPQLTIVETQLFQQNFEAICHQLSSPKRIILDFVETHWIDGSGIIGLAKIAKLAAQEEITLVSWSISPQIQQIFLKAGLSQEFNTESCKDTIFICNTPIRSHPSVTSKLKRGIDIVGALVGLAITAVLFIPIAVAIKWDNSGPIFYSQIRRGYLGKPFRIWKFRSMVTNAEKLKYKIQNQANGPIFKNENDPRITRVGRFLRKTSLDEFPQFWNVLLGDMSLVGTRPPTLNEVEQYEIVYGQRLNVKPGLTGEWQVNGRSKILNFCEIVKLDLKYQKNWSVYYDLKIIFKTFYVLFSRGNGAY</sequence>
<dbReference type="InterPro" id="IPR002645">
    <property type="entry name" value="STAS_dom"/>
</dbReference>
<keyword evidence="4" id="KW-0808">Transferase</keyword>
<evidence type="ECO:0000256" key="1">
    <source>
        <dbReference type="ARBA" id="ARBA00006464"/>
    </source>
</evidence>
<protein>
    <submittedName>
        <fullName evidence="4">Undecaprenyl-phosphate galactose phosphotransferase</fullName>
        <ecNumber evidence="4">2.7.8.6</ecNumber>
    </submittedName>
</protein>
<evidence type="ECO:0000313" key="5">
    <source>
        <dbReference type="Proteomes" id="UP000008206"/>
    </source>
</evidence>
<gene>
    <name evidence="4" type="ordered locus">Cyan7822_0913</name>
</gene>
<name>E0UD47_GLOV7</name>
<keyword evidence="5" id="KW-1185">Reference proteome</keyword>
<dbReference type="Pfam" id="PF02397">
    <property type="entry name" value="Bac_transf"/>
    <property type="match status" value="1"/>
</dbReference>
<evidence type="ECO:0000256" key="2">
    <source>
        <dbReference type="SAM" id="Phobius"/>
    </source>
</evidence>
<dbReference type="EMBL" id="CP002198">
    <property type="protein sequence ID" value="ADN12927.1"/>
    <property type="molecule type" value="Genomic_DNA"/>
</dbReference>
<reference evidence="5" key="1">
    <citation type="journal article" date="2011" name="MBio">
        <title>Novel metabolic attributes of the genus Cyanothece, comprising a group of unicellular nitrogen-fixing Cyanobacteria.</title>
        <authorList>
            <person name="Bandyopadhyay A."/>
            <person name="Elvitigala T."/>
            <person name="Welsh E."/>
            <person name="Stockel J."/>
            <person name="Liberton M."/>
            <person name="Min H."/>
            <person name="Sherman L.A."/>
            <person name="Pakrasi H.B."/>
        </authorList>
    </citation>
    <scope>NUCLEOTIDE SEQUENCE [LARGE SCALE GENOMIC DNA]</scope>
    <source>
        <strain evidence="5">PCC 7822</strain>
    </source>
</reference>
<accession>E0UD47</accession>
<organism evidence="4 5">
    <name type="scientific">Gloeothece verrucosa (strain PCC 7822)</name>
    <name type="common">Cyanothece sp. (strain PCC 7822)</name>
    <dbReference type="NCBI Taxonomy" id="497965"/>
    <lineage>
        <taxon>Bacteria</taxon>
        <taxon>Bacillati</taxon>
        <taxon>Cyanobacteriota</taxon>
        <taxon>Cyanophyceae</taxon>
        <taxon>Oscillatoriophycideae</taxon>
        <taxon>Chroococcales</taxon>
        <taxon>Aphanothecaceae</taxon>
        <taxon>Gloeothece</taxon>
        <taxon>Gloeothece verrucosa</taxon>
    </lineage>
</organism>
<proteinExistence type="inferred from homology"/>
<evidence type="ECO:0000259" key="3">
    <source>
        <dbReference type="PROSITE" id="PS50801"/>
    </source>
</evidence>
<feature type="domain" description="STAS" evidence="3">
    <location>
        <begin position="23"/>
        <end position="110"/>
    </location>
</feature>
<dbReference type="InterPro" id="IPR003362">
    <property type="entry name" value="Bact_transf"/>
</dbReference>
<dbReference type="OrthoDB" id="9808602at2"/>
<dbReference type="GO" id="GO:0047360">
    <property type="term" value="F:undecaprenyl-phosphate galactose phosphotransferase activity"/>
    <property type="evidence" value="ECO:0007669"/>
    <property type="project" value="UniProtKB-EC"/>
</dbReference>
<dbReference type="KEGG" id="cyj:Cyan7822_0913"/>
<comment type="similarity">
    <text evidence="1">Belongs to the bacterial sugar transferase family.</text>
</comment>